<feature type="active site" evidence="2">
    <location>
        <position position="110"/>
    </location>
</feature>
<keyword evidence="2" id="KW-0479">Metal-binding</keyword>
<comment type="cofactor">
    <cofactor evidence="2">
        <name>Mg(2+)</name>
        <dbReference type="ChEBI" id="CHEBI:18420"/>
    </cofactor>
    <text evidence="2">Binds 2 magnesium ions per subunit.</text>
</comment>
<comment type="similarity">
    <text evidence="1 2">Belongs to the DNA polymerase type-Y family.</text>
</comment>
<protein>
    <recommendedName>
        <fullName evidence="2">DNA polymerase IV</fullName>
        <shortName evidence="2">Pol IV</shortName>
        <ecNumber evidence="2">2.7.7.7</ecNumber>
    </recommendedName>
</protein>
<accession>A0ABW3RUP6</accession>
<dbReference type="PROSITE" id="PS50173">
    <property type="entry name" value="UMUC"/>
    <property type="match status" value="1"/>
</dbReference>
<feature type="domain" description="UmuC" evidence="3">
    <location>
        <begin position="9"/>
        <end position="194"/>
    </location>
</feature>
<comment type="catalytic activity">
    <reaction evidence="2">
        <text>DNA(n) + a 2'-deoxyribonucleoside 5'-triphosphate = DNA(n+1) + diphosphate</text>
        <dbReference type="Rhea" id="RHEA:22508"/>
        <dbReference type="Rhea" id="RHEA-COMP:17339"/>
        <dbReference type="Rhea" id="RHEA-COMP:17340"/>
        <dbReference type="ChEBI" id="CHEBI:33019"/>
        <dbReference type="ChEBI" id="CHEBI:61560"/>
        <dbReference type="ChEBI" id="CHEBI:173112"/>
        <dbReference type="EC" id="2.7.7.7"/>
    </reaction>
</comment>
<dbReference type="HAMAP" id="MF_01113">
    <property type="entry name" value="DNApol_IV"/>
    <property type="match status" value="1"/>
</dbReference>
<keyword evidence="2 4" id="KW-0808">Transferase</keyword>
<dbReference type="Gene3D" id="3.30.70.270">
    <property type="match status" value="1"/>
</dbReference>
<feature type="binding site" evidence="2">
    <location>
        <position position="13"/>
    </location>
    <ligand>
        <name>Mg(2+)</name>
        <dbReference type="ChEBI" id="CHEBI:18420"/>
    </ligand>
</feature>
<name>A0ABW3RUP6_9BACL</name>
<keyword evidence="2 4" id="KW-0548">Nucleotidyltransferase</keyword>
<keyword evidence="2" id="KW-0238">DNA-binding</keyword>
<dbReference type="InterPro" id="IPR043502">
    <property type="entry name" value="DNA/RNA_pol_sf"/>
</dbReference>
<evidence type="ECO:0000259" key="3">
    <source>
        <dbReference type="PROSITE" id="PS50173"/>
    </source>
</evidence>
<dbReference type="InterPro" id="IPR043128">
    <property type="entry name" value="Rev_trsase/Diguanyl_cyclase"/>
</dbReference>
<comment type="function">
    <text evidence="2">Poorly processive, error-prone DNA polymerase involved in untargeted mutagenesis. Copies undamaged DNA at stalled replication forks, which arise in vivo from mismatched or misaligned primer ends. These misaligned primers can be extended by PolIV. Exhibits no 3'-5' exonuclease (proofreading) activity. May be involved in translesional synthesis, in conjunction with the beta clamp from PolIII.</text>
</comment>
<dbReference type="InterPro" id="IPR001126">
    <property type="entry name" value="UmuC"/>
</dbReference>
<feature type="site" description="Substrate discrimination" evidence="2">
    <location>
        <position position="18"/>
    </location>
</feature>
<evidence type="ECO:0000256" key="1">
    <source>
        <dbReference type="ARBA" id="ARBA00010945"/>
    </source>
</evidence>
<dbReference type="SUPFAM" id="SSF100879">
    <property type="entry name" value="Lesion bypass DNA polymerase (Y-family), little finger domain"/>
    <property type="match status" value="1"/>
</dbReference>
<keyword evidence="2" id="KW-0963">Cytoplasm</keyword>
<evidence type="ECO:0000256" key="2">
    <source>
        <dbReference type="HAMAP-Rule" id="MF_01113"/>
    </source>
</evidence>
<comment type="caution">
    <text evidence="4">The sequence shown here is derived from an EMBL/GenBank/DDBJ whole genome shotgun (WGS) entry which is preliminary data.</text>
</comment>
<dbReference type="Pfam" id="PF11799">
    <property type="entry name" value="IMS_C"/>
    <property type="match status" value="1"/>
</dbReference>
<comment type="subcellular location">
    <subcellularLocation>
        <location evidence="2">Cytoplasm</location>
    </subcellularLocation>
</comment>
<comment type="subunit">
    <text evidence="2">Monomer.</text>
</comment>
<keyword evidence="5" id="KW-1185">Reference proteome</keyword>
<dbReference type="PANTHER" id="PTHR11076:SF35">
    <property type="entry name" value="DNA REPAIR PROTEIN HOMOLOG YOBH"/>
    <property type="match status" value="1"/>
</dbReference>
<dbReference type="Gene3D" id="3.30.1490.100">
    <property type="entry name" value="DNA polymerase, Y-family, little finger domain"/>
    <property type="match status" value="1"/>
</dbReference>
<dbReference type="InterPro" id="IPR050116">
    <property type="entry name" value="DNA_polymerase-Y"/>
</dbReference>
<evidence type="ECO:0000313" key="4">
    <source>
        <dbReference type="EMBL" id="MFD1176194.1"/>
    </source>
</evidence>
<proteinExistence type="inferred from homology"/>
<feature type="binding site" evidence="2">
    <location>
        <position position="109"/>
    </location>
    <ligand>
        <name>Mg(2+)</name>
        <dbReference type="ChEBI" id="CHEBI:18420"/>
    </ligand>
</feature>
<keyword evidence="2" id="KW-0227">DNA damage</keyword>
<reference evidence="5" key="1">
    <citation type="journal article" date="2019" name="Int. J. Syst. Evol. Microbiol.">
        <title>The Global Catalogue of Microorganisms (GCM) 10K type strain sequencing project: providing services to taxonomists for standard genome sequencing and annotation.</title>
        <authorList>
            <consortium name="The Broad Institute Genomics Platform"/>
            <consortium name="The Broad Institute Genome Sequencing Center for Infectious Disease"/>
            <person name="Wu L."/>
            <person name="Ma J."/>
        </authorList>
    </citation>
    <scope>NUCLEOTIDE SEQUENCE [LARGE SCALE GENOMIC DNA]</scope>
    <source>
        <strain evidence="5">CCUG 59189</strain>
    </source>
</reference>
<dbReference type="InterPro" id="IPR017961">
    <property type="entry name" value="DNA_pol_Y-fam_little_finger"/>
</dbReference>
<organism evidence="4 5">
    <name type="scientific">Paenibacillus puldeungensis</name>
    <dbReference type="NCBI Taxonomy" id="696536"/>
    <lineage>
        <taxon>Bacteria</taxon>
        <taxon>Bacillati</taxon>
        <taxon>Bacillota</taxon>
        <taxon>Bacilli</taxon>
        <taxon>Bacillales</taxon>
        <taxon>Paenibacillaceae</taxon>
        <taxon>Paenibacillus</taxon>
    </lineage>
</organism>
<keyword evidence="2" id="KW-0515">Mutator protein</keyword>
<dbReference type="SUPFAM" id="SSF56672">
    <property type="entry name" value="DNA/RNA polymerases"/>
    <property type="match status" value="1"/>
</dbReference>
<keyword evidence="2" id="KW-0239">DNA-directed DNA polymerase</keyword>
<dbReference type="Gene3D" id="3.40.1170.60">
    <property type="match status" value="1"/>
</dbReference>
<dbReference type="RefSeq" id="WP_379318310.1">
    <property type="nucleotide sequence ID" value="NZ_JBHTLM010000004.1"/>
</dbReference>
<dbReference type="PANTHER" id="PTHR11076">
    <property type="entry name" value="DNA REPAIR POLYMERASE UMUC / TRANSFERASE FAMILY MEMBER"/>
    <property type="match status" value="1"/>
</dbReference>
<dbReference type="Pfam" id="PF00817">
    <property type="entry name" value="IMS"/>
    <property type="match status" value="1"/>
</dbReference>
<dbReference type="InterPro" id="IPR022880">
    <property type="entry name" value="DNApol_IV"/>
</dbReference>
<dbReference type="Gene3D" id="1.10.150.20">
    <property type="entry name" value="5' to 3' exonuclease, C-terminal subdomain"/>
    <property type="match status" value="1"/>
</dbReference>
<keyword evidence="2" id="KW-0235">DNA replication</keyword>
<keyword evidence="2" id="KW-0460">Magnesium</keyword>
<dbReference type="Proteomes" id="UP001597262">
    <property type="component" value="Unassembled WGS sequence"/>
</dbReference>
<dbReference type="EC" id="2.7.7.7" evidence="2"/>
<dbReference type="NCBIfam" id="NF002848">
    <property type="entry name" value="PRK03103.1"/>
    <property type="match status" value="1"/>
</dbReference>
<keyword evidence="2" id="KW-0234">DNA repair</keyword>
<dbReference type="InterPro" id="IPR036775">
    <property type="entry name" value="DNA_pol_Y-fam_lit_finger_sf"/>
</dbReference>
<dbReference type="CDD" id="cd03586">
    <property type="entry name" value="PolY_Pol_IV_kappa"/>
    <property type="match status" value="1"/>
</dbReference>
<sequence length="422" mass="47063">MSGKREKVILLADCMSFYASVEKADHPGCKNKPVVVAGDPARRSGIILAACPIAKSFGVTTAERLGDALRKCPELVIMRPRMQHYIDISLMITRIYEEFTDLVEIFSIDEQFLDVTASLPFFGDPIAIAKSIQQKVLSQTGVWVRIGISSNKILAKIATDIWAKKNEDGIFTLSKSDVETLLWPEPVNKMFGVGSRMTAHFTRLGMNTIGDIARTPLPSLKEKFRARFGKQSDIHAEVMWRTANGLDDSPVTPRTFSAPPKSVGHMMTLPRDYNDKSEVDTVLLELTEEVCRDCRRKGYMGSVVTVSCMCSPYEAPTGFSRQMKMPDPTNNTNAVFQAVKMIFYKYWDKMPVRRAGVTLSQLVDDGNYQLTLFEDQVKSRALEKATDRIKDRYGSAAIMRASSLTNAGQAADRSTKIGGHYK</sequence>
<dbReference type="EMBL" id="JBHTLM010000004">
    <property type="protein sequence ID" value="MFD1176194.1"/>
    <property type="molecule type" value="Genomic_DNA"/>
</dbReference>
<gene>
    <name evidence="2" type="primary">dinB</name>
    <name evidence="4" type="ORF">ACFQ3W_07770</name>
</gene>
<evidence type="ECO:0000313" key="5">
    <source>
        <dbReference type="Proteomes" id="UP001597262"/>
    </source>
</evidence>
<dbReference type="GO" id="GO:0003887">
    <property type="term" value="F:DNA-directed DNA polymerase activity"/>
    <property type="evidence" value="ECO:0007669"/>
    <property type="project" value="UniProtKB-EC"/>
</dbReference>